<proteinExistence type="predicted"/>
<organism evidence="3 4">
    <name type="scientific">Sphingopyxis soli</name>
    <dbReference type="NCBI Taxonomy" id="592051"/>
    <lineage>
        <taxon>Bacteria</taxon>
        <taxon>Pseudomonadati</taxon>
        <taxon>Pseudomonadota</taxon>
        <taxon>Alphaproteobacteria</taxon>
        <taxon>Sphingomonadales</taxon>
        <taxon>Sphingomonadaceae</taxon>
        <taxon>Sphingopyxis</taxon>
    </lineage>
</organism>
<evidence type="ECO:0000313" key="4">
    <source>
        <dbReference type="Proteomes" id="UP001500738"/>
    </source>
</evidence>
<evidence type="ECO:0000259" key="2">
    <source>
        <dbReference type="Pfam" id="PF07811"/>
    </source>
</evidence>
<keyword evidence="1" id="KW-1133">Transmembrane helix</keyword>
<name>A0ABN1LZR5_9SPHN</name>
<sequence length="152" mass="16371">MLCRMTRPTLPLRLARSLPARLVRSERAAAIVEMALVLPLFLALMMGILVYGQYFMLAHSVQQAANDGARAAIVGLDAADRRAIATRAVDRSMQGVGGYAVARRNVSVAETTDAVTVAVTYTAPQTSFLRSSFVPSPGHVIRARATFELPVD</sequence>
<keyword evidence="1" id="KW-0812">Transmembrane</keyword>
<dbReference type="EMBL" id="BAAAFE010000003">
    <property type="protein sequence ID" value="GAA0862477.1"/>
    <property type="molecule type" value="Genomic_DNA"/>
</dbReference>
<dbReference type="InterPro" id="IPR012495">
    <property type="entry name" value="TadE-like_dom"/>
</dbReference>
<keyword evidence="1" id="KW-0472">Membrane</keyword>
<accession>A0ABN1LZR5</accession>
<evidence type="ECO:0000313" key="3">
    <source>
        <dbReference type="EMBL" id="GAA0862477.1"/>
    </source>
</evidence>
<comment type="caution">
    <text evidence="3">The sequence shown here is derived from an EMBL/GenBank/DDBJ whole genome shotgun (WGS) entry which is preliminary data.</text>
</comment>
<feature type="transmembrane region" description="Helical" evidence="1">
    <location>
        <begin position="28"/>
        <end position="51"/>
    </location>
</feature>
<dbReference type="Pfam" id="PF07811">
    <property type="entry name" value="TadE"/>
    <property type="match status" value="1"/>
</dbReference>
<reference evidence="3 4" key="1">
    <citation type="journal article" date="2019" name="Int. J. Syst. Evol. Microbiol.">
        <title>The Global Catalogue of Microorganisms (GCM) 10K type strain sequencing project: providing services to taxonomists for standard genome sequencing and annotation.</title>
        <authorList>
            <consortium name="The Broad Institute Genomics Platform"/>
            <consortium name="The Broad Institute Genome Sequencing Center for Infectious Disease"/>
            <person name="Wu L."/>
            <person name="Ma J."/>
        </authorList>
    </citation>
    <scope>NUCLEOTIDE SEQUENCE [LARGE SCALE GENOMIC DNA]</scope>
    <source>
        <strain evidence="3 4">JCM 15910</strain>
    </source>
</reference>
<gene>
    <name evidence="3" type="ORF">GCM10009115_09300</name>
</gene>
<dbReference type="Proteomes" id="UP001500738">
    <property type="component" value="Unassembled WGS sequence"/>
</dbReference>
<keyword evidence="4" id="KW-1185">Reference proteome</keyword>
<feature type="domain" description="TadE-like" evidence="2">
    <location>
        <begin position="29"/>
        <end position="70"/>
    </location>
</feature>
<evidence type="ECO:0000256" key="1">
    <source>
        <dbReference type="SAM" id="Phobius"/>
    </source>
</evidence>
<protein>
    <recommendedName>
        <fullName evidence="2">TadE-like domain-containing protein</fullName>
    </recommendedName>
</protein>